<keyword evidence="4" id="KW-0804">Transcription</keyword>
<evidence type="ECO:0000313" key="7">
    <source>
        <dbReference type="Proteomes" id="UP000294547"/>
    </source>
</evidence>
<dbReference type="InterPro" id="IPR000843">
    <property type="entry name" value="HTH_LacI"/>
</dbReference>
<dbReference type="AlphaFoldDB" id="A0A4R6RB08"/>
<dbReference type="Pfam" id="PF13377">
    <property type="entry name" value="Peripla_BP_3"/>
    <property type="match status" value="1"/>
</dbReference>
<dbReference type="SUPFAM" id="SSF47413">
    <property type="entry name" value="lambda repressor-like DNA-binding domains"/>
    <property type="match status" value="1"/>
</dbReference>
<dbReference type="CDD" id="cd06284">
    <property type="entry name" value="PBP1_LacI-like"/>
    <property type="match status" value="1"/>
</dbReference>
<dbReference type="InterPro" id="IPR010982">
    <property type="entry name" value="Lambda_DNA-bd_dom_sf"/>
</dbReference>
<evidence type="ECO:0000256" key="3">
    <source>
        <dbReference type="ARBA" id="ARBA00023125"/>
    </source>
</evidence>
<dbReference type="OrthoDB" id="7170131at2"/>
<keyword evidence="1" id="KW-0678">Repressor</keyword>
<dbReference type="GO" id="GO:0000976">
    <property type="term" value="F:transcription cis-regulatory region binding"/>
    <property type="evidence" value="ECO:0007669"/>
    <property type="project" value="TreeGrafter"/>
</dbReference>
<keyword evidence="2" id="KW-0805">Transcription regulation</keyword>
<name>A0A4R6RB08_9HYPH</name>
<dbReference type="InterPro" id="IPR046335">
    <property type="entry name" value="LacI/GalR-like_sensor"/>
</dbReference>
<feature type="domain" description="HTH lacI-type" evidence="5">
    <location>
        <begin position="3"/>
        <end position="57"/>
    </location>
</feature>
<dbReference type="Gene3D" id="3.40.50.2300">
    <property type="match status" value="2"/>
</dbReference>
<evidence type="ECO:0000259" key="5">
    <source>
        <dbReference type="PROSITE" id="PS50932"/>
    </source>
</evidence>
<evidence type="ECO:0000313" key="6">
    <source>
        <dbReference type="EMBL" id="TDP83300.1"/>
    </source>
</evidence>
<dbReference type="PANTHER" id="PTHR30146:SF148">
    <property type="entry name" value="HTH-TYPE TRANSCRIPTIONAL REPRESSOR PURR-RELATED"/>
    <property type="match status" value="1"/>
</dbReference>
<organism evidence="6 7">
    <name type="scientific">Oharaeibacter diazotrophicus</name>
    <dbReference type="NCBI Taxonomy" id="1920512"/>
    <lineage>
        <taxon>Bacteria</taxon>
        <taxon>Pseudomonadati</taxon>
        <taxon>Pseudomonadota</taxon>
        <taxon>Alphaproteobacteria</taxon>
        <taxon>Hyphomicrobiales</taxon>
        <taxon>Pleomorphomonadaceae</taxon>
        <taxon>Oharaeibacter</taxon>
    </lineage>
</organism>
<dbReference type="CDD" id="cd01392">
    <property type="entry name" value="HTH_LacI"/>
    <property type="match status" value="1"/>
</dbReference>
<evidence type="ECO:0000256" key="1">
    <source>
        <dbReference type="ARBA" id="ARBA00022491"/>
    </source>
</evidence>
<gene>
    <name evidence="6" type="ORF">EDD54_3260</name>
</gene>
<dbReference type="Gene3D" id="1.10.260.40">
    <property type="entry name" value="lambda repressor-like DNA-binding domains"/>
    <property type="match status" value="1"/>
</dbReference>
<protein>
    <submittedName>
        <fullName evidence="6">LacI family transcriptional regulator</fullName>
    </submittedName>
</protein>
<evidence type="ECO:0000256" key="4">
    <source>
        <dbReference type="ARBA" id="ARBA00023163"/>
    </source>
</evidence>
<proteinExistence type="predicted"/>
<dbReference type="SUPFAM" id="SSF53822">
    <property type="entry name" value="Periplasmic binding protein-like I"/>
    <property type="match status" value="1"/>
</dbReference>
<dbReference type="SMART" id="SM00354">
    <property type="entry name" value="HTH_LACI"/>
    <property type="match status" value="1"/>
</dbReference>
<keyword evidence="7" id="KW-1185">Reference proteome</keyword>
<dbReference type="PANTHER" id="PTHR30146">
    <property type="entry name" value="LACI-RELATED TRANSCRIPTIONAL REPRESSOR"/>
    <property type="match status" value="1"/>
</dbReference>
<dbReference type="Proteomes" id="UP000294547">
    <property type="component" value="Unassembled WGS sequence"/>
</dbReference>
<keyword evidence="3" id="KW-0238">DNA-binding</keyword>
<dbReference type="EMBL" id="SNXY01000009">
    <property type="protein sequence ID" value="TDP83300.1"/>
    <property type="molecule type" value="Genomic_DNA"/>
</dbReference>
<dbReference type="RefSeq" id="WP_126538132.1">
    <property type="nucleotide sequence ID" value="NZ_BSPM01000009.1"/>
</dbReference>
<sequence>MPSKIADVARRAGVSTATVSRTLSAPDMVRPETRQRVMAAVAALDYTPNVAARNLRSGSTNTVLVVLPKLANGFFGEVVRGVEAELAREGYGLIVSDLDDVEEREQHVIRLVAAGHVDGVLLFSGRMPRSGGRSLACFGLPVVAANARIDHPGVPNVLVDERPASAAQVRHLHGLGHRRIGYLASLPGNVNDVPRWAGFLDGLAEVGLPTERALRFEGDYSFASGARSAAAFLAMSPDERPTGIASGSDEMAIAFMNRIRAAGVRVPEEVSVIGFDGIEFGAYCEPGLTTMRQPQRPVGVAAARKLLEGLDGAPEFRLDVELGTELVLRGSTAPPPRA</sequence>
<accession>A0A4R6RB08</accession>
<dbReference type="InterPro" id="IPR028082">
    <property type="entry name" value="Peripla_BP_I"/>
</dbReference>
<dbReference type="PROSITE" id="PS50932">
    <property type="entry name" value="HTH_LACI_2"/>
    <property type="match status" value="1"/>
</dbReference>
<reference evidence="6 7" key="1">
    <citation type="submission" date="2019-03" db="EMBL/GenBank/DDBJ databases">
        <title>Genomic Encyclopedia of Type Strains, Phase IV (KMG-IV): sequencing the most valuable type-strain genomes for metagenomic binning, comparative biology and taxonomic classification.</title>
        <authorList>
            <person name="Goeker M."/>
        </authorList>
    </citation>
    <scope>NUCLEOTIDE SEQUENCE [LARGE SCALE GENOMIC DNA]</scope>
    <source>
        <strain evidence="6 7">DSM 102969</strain>
    </source>
</reference>
<evidence type="ECO:0000256" key="2">
    <source>
        <dbReference type="ARBA" id="ARBA00023015"/>
    </source>
</evidence>
<dbReference type="Pfam" id="PF00356">
    <property type="entry name" value="LacI"/>
    <property type="match status" value="1"/>
</dbReference>
<dbReference type="GO" id="GO:0003700">
    <property type="term" value="F:DNA-binding transcription factor activity"/>
    <property type="evidence" value="ECO:0007669"/>
    <property type="project" value="TreeGrafter"/>
</dbReference>
<comment type="caution">
    <text evidence="6">The sequence shown here is derived from an EMBL/GenBank/DDBJ whole genome shotgun (WGS) entry which is preliminary data.</text>
</comment>